<dbReference type="KEGG" id="pprt:ET464_14660"/>
<dbReference type="InterPro" id="IPR050319">
    <property type="entry name" value="ABC_transp_ATP-bind"/>
</dbReference>
<evidence type="ECO:0000313" key="6">
    <source>
        <dbReference type="EMBL" id="QAY68530.1"/>
    </source>
</evidence>
<dbReference type="GO" id="GO:0016887">
    <property type="term" value="F:ATP hydrolysis activity"/>
    <property type="evidence" value="ECO:0007669"/>
    <property type="project" value="InterPro"/>
</dbReference>
<evidence type="ECO:0000259" key="5">
    <source>
        <dbReference type="PROSITE" id="PS50893"/>
    </source>
</evidence>
<keyword evidence="7" id="KW-1185">Reference proteome</keyword>
<reference evidence="6 7" key="1">
    <citation type="submission" date="2019-01" db="EMBL/GenBank/DDBJ databases">
        <title>Genome sequencing of strain FW100M-2.</title>
        <authorList>
            <person name="Heo J."/>
            <person name="Kim S.-J."/>
            <person name="Kim J.-S."/>
            <person name="Hong S.-B."/>
            <person name="Kwon S.-W."/>
        </authorList>
    </citation>
    <scope>NUCLEOTIDE SEQUENCE [LARGE SCALE GENOMIC DNA]</scope>
    <source>
        <strain evidence="6 7">FW100M-2</strain>
    </source>
</reference>
<comment type="similarity">
    <text evidence="1">Belongs to the ABC transporter superfamily.</text>
</comment>
<gene>
    <name evidence="6" type="ORF">ET464_14660</name>
</gene>
<dbReference type="PANTHER" id="PTHR43776:SF7">
    <property type="entry name" value="D,D-DIPEPTIDE TRANSPORT ATP-BINDING PROTEIN DDPF-RELATED"/>
    <property type="match status" value="1"/>
</dbReference>
<evidence type="ECO:0000256" key="1">
    <source>
        <dbReference type="ARBA" id="ARBA00005417"/>
    </source>
</evidence>
<proteinExistence type="inferred from homology"/>
<dbReference type="AlphaFoldDB" id="A0A4P6EYM9"/>
<dbReference type="GO" id="GO:0055085">
    <property type="term" value="P:transmembrane transport"/>
    <property type="evidence" value="ECO:0007669"/>
    <property type="project" value="UniProtKB-ARBA"/>
</dbReference>
<dbReference type="OrthoDB" id="9802264at2"/>
<accession>A0A4P6EYM9</accession>
<dbReference type="Pfam" id="PF00005">
    <property type="entry name" value="ABC_tran"/>
    <property type="match status" value="1"/>
</dbReference>
<keyword evidence="3" id="KW-0547">Nucleotide-binding</keyword>
<evidence type="ECO:0000256" key="4">
    <source>
        <dbReference type="ARBA" id="ARBA00022840"/>
    </source>
</evidence>
<name>A0A4P6EYM9_9BACL</name>
<dbReference type="CDD" id="cd03257">
    <property type="entry name" value="ABC_NikE_OppD_transporters"/>
    <property type="match status" value="1"/>
</dbReference>
<dbReference type="InterPro" id="IPR003439">
    <property type="entry name" value="ABC_transporter-like_ATP-bd"/>
</dbReference>
<dbReference type="InterPro" id="IPR017871">
    <property type="entry name" value="ABC_transporter-like_CS"/>
</dbReference>
<dbReference type="SUPFAM" id="SSF52540">
    <property type="entry name" value="P-loop containing nucleoside triphosphate hydrolases"/>
    <property type="match status" value="1"/>
</dbReference>
<dbReference type="PANTHER" id="PTHR43776">
    <property type="entry name" value="TRANSPORT ATP-BINDING PROTEIN"/>
    <property type="match status" value="1"/>
</dbReference>
<dbReference type="GO" id="GO:0005524">
    <property type="term" value="F:ATP binding"/>
    <property type="evidence" value="ECO:0007669"/>
    <property type="project" value="UniProtKB-KW"/>
</dbReference>
<dbReference type="InterPro" id="IPR025662">
    <property type="entry name" value="Sigma_54_int_dom_ATP-bd_1"/>
</dbReference>
<sequence>MVEMAHIVKRFGQPPAAAAVDGVSLAIRERETYVLVGESGSGKSTLARILVGLERPSEGEVRWFPPQPGSAFAAHGHGKGGVPSSPVQMVFQNPDRSLNPYWRVQNIIAEPLVLQGMARREAYALAGGLLEQVRLPRGLLLRRPSECSGGQKQRIAVARALALRPRLLVADEMTSALDPATEADMMQLLMDLQWDSGMSILFITHRLDAVHGFADRMGVMRQGRIVEEGEAASLLRQPSTAYAKALLAACQYT</sequence>
<keyword evidence="4 6" id="KW-0067">ATP-binding</keyword>
<evidence type="ECO:0000256" key="3">
    <source>
        <dbReference type="ARBA" id="ARBA00022741"/>
    </source>
</evidence>
<feature type="domain" description="ABC transporter" evidence="5">
    <location>
        <begin position="2"/>
        <end position="247"/>
    </location>
</feature>
<organism evidence="6 7">
    <name type="scientific">Paenibacillus protaetiae</name>
    <dbReference type="NCBI Taxonomy" id="2509456"/>
    <lineage>
        <taxon>Bacteria</taxon>
        <taxon>Bacillati</taxon>
        <taxon>Bacillota</taxon>
        <taxon>Bacilli</taxon>
        <taxon>Bacillales</taxon>
        <taxon>Paenibacillaceae</taxon>
        <taxon>Paenibacillus</taxon>
    </lineage>
</organism>
<dbReference type="Gene3D" id="3.40.50.300">
    <property type="entry name" value="P-loop containing nucleotide triphosphate hydrolases"/>
    <property type="match status" value="1"/>
</dbReference>
<keyword evidence="2" id="KW-0813">Transport</keyword>
<dbReference type="InterPro" id="IPR027417">
    <property type="entry name" value="P-loop_NTPase"/>
</dbReference>
<protein>
    <submittedName>
        <fullName evidence="6">ATP-binding cassette domain-containing protein</fullName>
    </submittedName>
</protein>
<dbReference type="EMBL" id="CP035492">
    <property type="protein sequence ID" value="QAY68530.1"/>
    <property type="molecule type" value="Genomic_DNA"/>
</dbReference>
<dbReference type="SMART" id="SM00382">
    <property type="entry name" value="AAA"/>
    <property type="match status" value="1"/>
</dbReference>
<dbReference type="PROSITE" id="PS50893">
    <property type="entry name" value="ABC_TRANSPORTER_2"/>
    <property type="match status" value="1"/>
</dbReference>
<evidence type="ECO:0000313" key="7">
    <source>
        <dbReference type="Proteomes" id="UP000293568"/>
    </source>
</evidence>
<evidence type="ECO:0000256" key="2">
    <source>
        <dbReference type="ARBA" id="ARBA00022448"/>
    </source>
</evidence>
<dbReference type="Proteomes" id="UP000293568">
    <property type="component" value="Chromosome"/>
</dbReference>
<dbReference type="InterPro" id="IPR003593">
    <property type="entry name" value="AAA+_ATPase"/>
</dbReference>
<dbReference type="PROSITE" id="PS00675">
    <property type="entry name" value="SIGMA54_INTERACT_1"/>
    <property type="match status" value="1"/>
</dbReference>
<dbReference type="PROSITE" id="PS00211">
    <property type="entry name" value="ABC_TRANSPORTER_1"/>
    <property type="match status" value="1"/>
</dbReference>